<dbReference type="InterPro" id="IPR042231">
    <property type="entry name" value="Cho/carn_acyl_trans_2"/>
</dbReference>
<evidence type="ECO:0000256" key="4">
    <source>
        <dbReference type="PIRSR" id="PIRSR600542-1"/>
    </source>
</evidence>
<feature type="region of interest" description="Disordered" evidence="6">
    <location>
        <begin position="78"/>
        <end position="125"/>
    </location>
</feature>
<evidence type="ECO:0000256" key="2">
    <source>
        <dbReference type="ARBA" id="ARBA00022679"/>
    </source>
</evidence>
<evidence type="ECO:0000313" key="8">
    <source>
        <dbReference type="EMBL" id="EDX04865.1"/>
    </source>
</evidence>
<feature type="compositionally biased region" description="Basic and acidic residues" evidence="6">
    <location>
        <begin position="481"/>
        <end position="503"/>
    </location>
</feature>
<dbReference type="SMR" id="B4Q4B5"/>
<dbReference type="HOGENOM" id="CLU_266807_0_0_1"/>
<evidence type="ECO:0000256" key="5">
    <source>
        <dbReference type="SAM" id="Coils"/>
    </source>
</evidence>
<proteinExistence type="inferred from homology"/>
<reference evidence="8" key="2">
    <citation type="submission" date="2008-06" db="EMBL/GenBank/DDBJ databases">
        <authorList>
            <consortium name="FlyBase"/>
        </authorList>
    </citation>
    <scope>NUCLEOTIDE SEQUENCE</scope>
    <source>
        <strain evidence="8">Mixed</strain>
        <strain evidence="9">W501</strain>
    </source>
</reference>
<feature type="domain" description="Choline/carnitine acyltransferase" evidence="7">
    <location>
        <begin position="670"/>
        <end position="1235"/>
    </location>
</feature>
<dbReference type="PROSITE" id="PS00440">
    <property type="entry name" value="ACYLTRANSF_C_2"/>
    <property type="match status" value="1"/>
</dbReference>
<dbReference type="Bgee" id="FBgn0195234">
    <property type="expression patterns" value="Expressed in male reproductive system and 2 other cell types or tissues"/>
</dbReference>
<reference evidence="9" key="4">
    <citation type="submission" date="2014-06" db="EMBL/GenBank/DDBJ databases">
        <authorList>
            <person name="Hu T."/>
            <person name="Eisen M.B."/>
            <person name="Thornton K.R."/>
            <person name="Andolfatto P."/>
        </authorList>
    </citation>
    <scope>NUCLEOTIDE SEQUENCE</scope>
    <source>
        <strain evidence="9">W501</strain>
    </source>
</reference>
<keyword evidence="3 9" id="KW-0012">Acyltransferase</keyword>
<dbReference type="EMBL" id="CM000361">
    <property type="protein sequence ID" value="EDX04865.1"/>
    <property type="molecule type" value="Genomic_DNA"/>
</dbReference>
<evidence type="ECO:0000313" key="10">
    <source>
        <dbReference type="Proteomes" id="UP000000304"/>
    </source>
</evidence>
<feature type="compositionally biased region" description="Polar residues" evidence="6">
    <location>
        <begin position="505"/>
        <end position="534"/>
    </location>
</feature>
<dbReference type="Gene3D" id="3.30.559.70">
    <property type="entry name" value="Choline/Carnitine o-acyltransferase, domain 2"/>
    <property type="match status" value="1"/>
</dbReference>
<dbReference type="Proteomes" id="UP000000304">
    <property type="component" value="Chromosome 2L"/>
</dbReference>
<dbReference type="Gene3D" id="3.30.559.10">
    <property type="entry name" value="Chloramphenicol acetyltransferase-like domain"/>
    <property type="match status" value="1"/>
</dbReference>
<dbReference type="GO" id="GO:0019254">
    <property type="term" value="P:carnitine metabolic process, CoA-linked"/>
    <property type="evidence" value="ECO:0007669"/>
    <property type="project" value="TreeGrafter"/>
</dbReference>
<protein>
    <submittedName>
        <fullName evidence="8">GD23864</fullName>
    </submittedName>
</protein>
<dbReference type="GO" id="GO:0005777">
    <property type="term" value="C:peroxisome"/>
    <property type="evidence" value="ECO:0007669"/>
    <property type="project" value="TreeGrafter"/>
</dbReference>
<feature type="compositionally biased region" description="Low complexity" evidence="6">
    <location>
        <begin position="96"/>
        <end position="108"/>
    </location>
</feature>
<dbReference type="AlphaFoldDB" id="B4Q4B5"/>
<feature type="compositionally biased region" description="Polar residues" evidence="6">
    <location>
        <begin position="196"/>
        <end position="209"/>
    </location>
</feature>
<evidence type="ECO:0000256" key="3">
    <source>
        <dbReference type="ARBA" id="ARBA00023315"/>
    </source>
</evidence>
<dbReference type="FunFam" id="3.30.559.70:FF:000010">
    <property type="entry name" value="Carnitine O-Acetyl-Transferase, isoform B"/>
    <property type="match status" value="1"/>
</dbReference>
<dbReference type="InterPro" id="IPR000542">
    <property type="entry name" value="Carn_acyl_trans"/>
</dbReference>
<name>B4Q4B5_DROSI</name>
<dbReference type="InterPro" id="IPR039551">
    <property type="entry name" value="Cho/carn_acyl_trans"/>
</dbReference>
<sequence>MRVLLGTKCFANLCKHRIRWHHKSKSYLPPQQLYDVAKKVVRAHRLAFSFRFLSSKGKSPETPTLDIICRVLASAKNYGESSGKPKEPLKFESVGQTSSRSSSQASTTNPLHIKGESPKQPSKGQFEPEIVILKTPEIFNCKNCYENSPEIMIVNCKNCIEDGHSQSTESVMGKATSLLHENSATQLSSVLKKEPSTSASKPSVSQSLPSVAPKKPDESPSSTSLKERFSMPQKSAFPMGRNPCFDGKKDKKSKCPPPKPKPCSSSKDDHKPPVKKGSPSKSKSKDPPKTVDSTAPRAQKKENASAKPKIASPPPNKTQTDKSHENPKVGFNMPSNSAFPLGRNPCVDGKNDKKVSKCAATDSKPQQKAKKDDKLKVAAKSECRLEKKKESCRSASVSEKAATVPSGSPKPPEGIAPKAEPRKKKSMRQGVVKPKETPAKPMSQKSASKAIKQPKDEGLPPVSTSRFSMPLMMAFPIGRNPCRDGPRGSSKKEESACGKKVVNDCHSTSDICQSKKNRSNAADSERTSSSLKSVSQKDFKQSDATTSVESHSSPKSKASTQTSPPVKEISMSALPAPKDPSISTAKAPLPPNKETKAPPAPQPSPSPSNKEIKSKPLSKPQYSKRSNCEVKTQCAEKPQKVPKTCKKSEIRHLADANNDPNKKPELKKFPALPLKQSIASYISSIEPFLTEEELKVEQKVAKKFVDNEGAKLQELLEEEAECTDNWLTPRWTRSAYLTYQAPLTVFSSPGLSFPIQEFKDTNDFLNFTAKAIYGMCEFKQLVDQHKIPVVKMGKNCLDNSQFGKIFGTVRKPGRFCDTIEQYNDADYIVVVYNNNYFKLPIYSQGGTLLHAHTLRDALQDILDCPIKVGKHFGLLTHDNRSNWAEAYTVLCRHHGNADTVETIEQSLFVVCLDNCVPTPKGEERIVQAHQLLHGGGVRQNSANRWMDKTIQLIVNPNGLAGFCYEHSPADCQPLAMLMDFVQLKVTEANYGCDGCEADKKVTSTLLKFQPINECINLWLCQARRNIQRIVSQLQMNVINFECYGKCFIKAQGLNPDSYIQMALSLAYYTMHGKIPAQYESAHLRIFTEGRTETIRSTSNESKTFLLAMQSEKASMSEKLAALQKAVDAHEKLIKEAINGQGIDRHLFGLQEMALEKGMPIPEFFRSKGYVRSVTFQLFTSQVATSNEGFMAYGPLLSDGYGVCYNPKERKITFAISAWKSCKEINTIRFAEAIKKSLNEMRKLILLTGGDHAGEHPCKCEKVLV</sequence>
<dbReference type="KEGG" id="dsi:Dsimw501_GD23864"/>
<dbReference type="PANTHER" id="PTHR22589:SF103">
    <property type="entry name" value="CARNITINE O-ACETYL-TRANSFERASE, ISOFORM A-RELATED"/>
    <property type="match status" value="1"/>
</dbReference>
<reference evidence="8 10" key="1">
    <citation type="journal article" date="2007" name="Nature">
        <title>Evolution of genes and genomes on the Drosophila phylogeny.</title>
        <authorList>
            <consortium name="Drosophila 12 Genomes Consortium"/>
            <person name="Clark A.G."/>
            <person name="Eisen M.B."/>
            <person name="Smith D.R."/>
            <person name="Bergman C.M."/>
            <person name="Oliver B."/>
            <person name="Markow T.A."/>
            <person name="Kaufman T.C."/>
            <person name="Kellis M."/>
            <person name="Gelbart W."/>
            <person name="Iyer V.N."/>
            <person name="Pollard D.A."/>
            <person name="Sackton T.B."/>
            <person name="Larracuente A.M."/>
            <person name="Singh N.D."/>
            <person name="Abad J.P."/>
            <person name="Abt D.N."/>
            <person name="Adryan B."/>
            <person name="Aguade M."/>
            <person name="Akashi H."/>
            <person name="Anderson W.W."/>
            <person name="Aquadro C.F."/>
            <person name="Ardell D.H."/>
            <person name="Arguello R."/>
            <person name="Artieri C.G."/>
            <person name="Barbash D.A."/>
            <person name="Barker D."/>
            <person name="Barsanti P."/>
            <person name="Batterham P."/>
            <person name="Batzoglou S."/>
            <person name="Begun D."/>
            <person name="Bhutkar A."/>
            <person name="Blanco E."/>
            <person name="Bosak S.A."/>
            <person name="Bradley R.K."/>
            <person name="Brand A.D."/>
            <person name="Brent M.R."/>
            <person name="Brooks A.N."/>
            <person name="Brown R.H."/>
            <person name="Butlin R.K."/>
            <person name="Caggese C."/>
            <person name="Calvi B.R."/>
            <person name="Bernardo de Carvalho A."/>
            <person name="Caspi A."/>
            <person name="Castrezana S."/>
            <person name="Celniker S.E."/>
            <person name="Chang J.L."/>
            <person name="Chapple C."/>
            <person name="Chatterji S."/>
            <person name="Chinwalla A."/>
            <person name="Civetta A."/>
            <person name="Clifton S.W."/>
            <person name="Comeron J.M."/>
            <person name="Costello J.C."/>
            <person name="Coyne J.A."/>
            <person name="Daub J."/>
            <person name="David R.G."/>
            <person name="Delcher A.L."/>
            <person name="Delehaunty K."/>
            <person name="Do C.B."/>
            <person name="Ebling H."/>
            <person name="Edwards K."/>
            <person name="Eickbush T."/>
            <person name="Evans J.D."/>
            <person name="Filipski A."/>
            <person name="Findeiss S."/>
            <person name="Freyhult E."/>
            <person name="Fulton L."/>
            <person name="Fulton R."/>
            <person name="Garcia A.C."/>
            <person name="Gardiner A."/>
            <person name="Garfield D.A."/>
            <person name="Garvin B.E."/>
            <person name="Gibson G."/>
            <person name="Gilbert D."/>
            <person name="Gnerre S."/>
            <person name="Godfrey J."/>
            <person name="Good R."/>
            <person name="Gotea V."/>
            <person name="Gravely B."/>
            <person name="Greenberg A.J."/>
            <person name="Griffiths-Jones S."/>
            <person name="Gross S."/>
            <person name="Guigo R."/>
            <person name="Gustafson E.A."/>
            <person name="Haerty W."/>
            <person name="Hahn M.W."/>
            <person name="Halligan D.L."/>
            <person name="Halpern A.L."/>
            <person name="Halter G.M."/>
            <person name="Han M.V."/>
            <person name="Heger A."/>
            <person name="Hillier L."/>
            <person name="Hinrichs A.S."/>
            <person name="Holmes I."/>
            <person name="Hoskins R.A."/>
            <person name="Hubisz M.J."/>
            <person name="Hultmark D."/>
            <person name="Huntley M.A."/>
            <person name="Jaffe D.B."/>
            <person name="Jagadeeshan S."/>
            <person name="Jeck W.R."/>
            <person name="Johnson J."/>
            <person name="Jones C.D."/>
            <person name="Jordan W.C."/>
            <person name="Karpen G.H."/>
            <person name="Kataoka E."/>
            <person name="Keightley P.D."/>
            <person name="Kheradpour P."/>
            <person name="Kirkness E.F."/>
            <person name="Koerich L.B."/>
            <person name="Kristiansen K."/>
            <person name="Kudrna D."/>
            <person name="Kulathinal R.J."/>
            <person name="Kumar S."/>
            <person name="Kwok R."/>
            <person name="Lander E."/>
            <person name="Langley C.H."/>
            <person name="Lapoint R."/>
            <person name="Lazzaro B.P."/>
            <person name="Lee S.J."/>
            <person name="Levesque L."/>
            <person name="Li R."/>
            <person name="Lin C.F."/>
            <person name="Lin M.F."/>
            <person name="Lindblad-Toh K."/>
            <person name="Llopart A."/>
            <person name="Long M."/>
            <person name="Low L."/>
            <person name="Lozovsky E."/>
            <person name="Lu J."/>
            <person name="Luo M."/>
            <person name="Machado C.A."/>
            <person name="Makalowski W."/>
            <person name="Marzo M."/>
            <person name="Matsuda M."/>
            <person name="Matzkin L."/>
            <person name="McAllister B."/>
            <person name="McBride C.S."/>
            <person name="McKernan B."/>
            <person name="McKernan K."/>
            <person name="Mendez-Lago M."/>
            <person name="Minx P."/>
            <person name="Mollenhauer M.U."/>
            <person name="Montooth K."/>
            <person name="Mount S.M."/>
            <person name="Mu X."/>
            <person name="Myers E."/>
            <person name="Negre B."/>
            <person name="Newfeld S."/>
            <person name="Nielsen R."/>
            <person name="Noor M.A."/>
            <person name="O'Grady P."/>
            <person name="Pachter L."/>
            <person name="Papaceit M."/>
            <person name="Parisi M.J."/>
            <person name="Parisi M."/>
            <person name="Parts L."/>
            <person name="Pedersen J.S."/>
            <person name="Pesole G."/>
            <person name="Phillippy A.M."/>
            <person name="Ponting C.P."/>
            <person name="Pop M."/>
            <person name="Porcelli D."/>
            <person name="Powell J.R."/>
            <person name="Prohaska S."/>
            <person name="Pruitt K."/>
            <person name="Puig M."/>
            <person name="Quesneville H."/>
            <person name="Ram K.R."/>
            <person name="Rand D."/>
            <person name="Rasmussen M.D."/>
            <person name="Reed L.K."/>
            <person name="Reenan R."/>
            <person name="Reily A."/>
            <person name="Remington K.A."/>
            <person name="Rieger T.T."/>
            <person name="Ritchie M.G."/>
            <person name="Robin C."/>
            <person name="Rogers Y.H."/>
            <person name="Rohde C."/>
            <person name="Rozas J."/>
            <person name="Rubenfield M.J."/>
            <person name="Ruiz A."/>
            <person name="Russo S."/>
            <person name="Salzberg S.L."/>
            <person name="Sanchez-Gracia A."/>
            <person name="Saranga D.J."/>
            <person name="Sato H."/>
            <person name="Schaeffer S.W."/>
            <person name="Schatz M.C."/>
            <person name="Schlenke T."/>
            <person name="Schwartz R."/>
            <person name="Segarra C."/>
            <person name="Singh R.S."/>
            <person name="Sirot L."/>
            <person name="Sirota M."/>
            <person name="Sisneros N.B."/>
            <person name="Smith C.D."/>
            <person name="Smith T.F."/>
            <person name="Spieth J."/>
            <person name="Stage D.E."/>
            <person name="Stark A."/>
            <person name="Stephan W."/>
            <person name="Strausberg R.L."/>
            <person name="Strempel S."/>
            <person name="Sturgill D."/>
            <person name="Sutton G."/>
            <person name="Sutton G.G."/>
            <person name="Tao W."/>
            <person name="Teichmann S."/>
            <person name="Tobari Y.N."/>
            <person name="Tomimura Y."/>
            <person name="Tsolas J.M."/>
            <person name="Valente V.L."/>
            <person name="Venter E."/>
            <person name="Venter J.C."/>
            <person name="Vicario S."/>
            <person name="Vieira F.G."/>
            <person name="Vilella A.J."/>
            <person name="Villasante A."/>
            <person name="Walenz B."/>
            <person name="Wang J."/>
            <person name="Wasserman M."/>
            <person name="Watts T."/>
            <person name="Wilson D."/>
            <person name="Wilson R.K."/>
            <person name="Wing R.A."/>
            <person name="Wolfner M.F."/>
            <person name="Wong A."/>
            <person name="Wong G.K."/>
            <person name="Wu C.I."/>
            <person name="Wu G."/>
            <person name="Yamamoto D."/>
            <person name="Yang H.P."/>
            <person name="Yang S.P."/>
            <person name="Yorke J.A."/>
            <person name="Yoshida K."/>
            <person name="Zdobnov E."/>
            <person name="Zhang P."/>
            <person name="Zhang Y."/>
            <person name="Zimin A.V."/>
            <person name="Baldwin J."/>
            <person name="Abdouelleil A."/>
            <person name="Abdulkadir J."/>
            <person name="Abebe A."/>
            <person name="Abera B."/>
            <person name="Abreu J."/>
            <person name="Acer S.C."/>
            <person name="Aftuck L."/>
            <person name="Alexander A."/>
            <person name="An P."/>
            <person name="Anderson E."/>
            <person name="Anderson S."/>
            <person name="Arachi H."/>
            <person name="Azer M."/>
            <person name="Bachantsang P."/>
            <person name="Barry A."/>
            <person name="Bayul T."/>
            <person name="Berlin A."/>
            <person name="Bessette D."/>
            <person name="Bloom T."/>
            <person name="Blye J."/>
            <person name="Boguslavskiy L."/>
            <person name="Bonnet C."/>
            <person name="Boukhgalter B."/>
            <person name="Bourzgui I."/>
            <person name="Brown A."/>
            <person name="Cahill P."/>
            <person name="Channer S."/>
            <person name="Cheshatsang Y."/>
            <person name="Chuda L."/>
            <person name="Citroen M."/>
            <person name="Collymore A."/>
            <person name="Cooke P."/>
            <person name="Costello M."/>
            <person name="D'Aco K."/>
            <person name="Daza R."/>
            <person name="De Haan G."/>
            <person name="DeGray S."/>
            <person name="DeMaso C."/>
            <person name="Dhargay N."/>
            <person name="Dooley K."/>
            <person name="Dooley E."/>
            <person name="Doricent M."/>
            <person name="Dorje P."/>
            <person name="Dorjee K."/>
            <person name="Dupes A."/>
            <person name="Elong R."/>
            <person name="Falk J."/>
            <person name="Farina A."/>
            <person name="Faro S."/>
            <person name="Ferguson D."/>
            <person name="Fisher S."/>
            <person name="Foley C.D."/>
            <person name="Franke A."/>
            <person name="Friedrich D."/>
            <person name="Gadbois L."/>
            <person name="Gearin G."/>
            <person name="Gearin C.R."/>
            <person name="Giannoukos G."/>
            <person name="Goode T."/>
            <person name="Graham J."/>
            <person name="Grandbois E."/>
            <person name="Grewal S."/>
            <person name="Gyaltsen K."/>
            <person name="Hafez N."/>
            <person name="Hagos B."/>
            <person name="Hall J."/>
            <person name="Henson C."/>
            <person name="Hollinger A."/>
            <person name="Honan T."/>
            <person name="Huard M.D."/>
            <person name="Hughes L."/>
            <person name="Hurhula B."/>
            <person name="Husby M.E."/>
            <person name="Kamat A."/>
            <person name="Kanga B."/>
            <person name="Kashin S."/>
            <person name="Khazanovich D."/>
            <person name="Kisner P."/>
            <person name="Lance K."/>
            <person name="Lara M."/>
            <person name="Lee W."/>
            <person name="Lennon N."/>
            <person name="Letendre F."/>
            <person name="LeVine R."/>
            <person name="Lipovsky A."/>
            <person name="Liu X."/>
            <person name="Liu J."/>
            <person name="Liu S."/>
            <person name="Lokyitsang T."/>
            <person name="Lokyitsang Y."/>
            <person name="Lubonja R."/>
            <person name="Lui A."/>
            <person name="MacDonald P."/>
            <person name="Magnisalis V."/>
            <person name="Maru K."/>
            <person name="Matthews C."/>
            <person name="McCusker W."/>
            <person name="McDonough S."/>
            <person name="Mehta T."/>
            <person name="Meldrim J."/>
            <person name="Meneus L."/>
            <person name="Mihai O."/>
            <person name="Mihalev A."/>
            <person name="Mihova T."/>
            <person name="Mittelman R."/>
            <person name="Mlenga V."/>
            <person name="Montmayeur A."/>
            <person name="Mulrain L."/>
            <person name="Navidi A."/>
            <person name="Naylor J."/>
            <person name="Negash T."/>
            <person name="Nguyen T."/>
            <person name="Nguyen N."/>
            <person name="Nicol R."/>
            <person name="Norbu C."/>
            <person name="Norbu N."/>
            <person name="Novod N."/>
            <person name="O'Neill B."/>
            <person name="Osman S."/>
            <person name="Markiewicz E."/>
            <person name="Oyono O.L."/>
            <person name="Patti C."/>
            <person name="Phunkhang P."/>
            <person name="Pierre F."/>
            <person name="Priest M."/>
            <person name="Raghuraman S."/>
            <person name="Rege F."/>
            <person name="Reyes R."/>
            <person name="Rise C."/>
            <person name="Rogov P."/>
            <person name="Ross K."/>
            <person name="Ryan E."/>
            <person name="Settipalli S."/>
            <person name="Shea T."/>
            <person name="Sherpa N."/>
            <person name="Shi L."/>
            <person name="Shih D."/>
            <person name="Sparrow T."/>
            <person name="Spaulding J."/>
            <person name="Stalker J."/>
            <person name="Stange-Thomann N."/>
            <person name="Stavropoulos S."/>
            <person name="Stone C."/>
            <person name="Strader C."/>
            <person name="Tesfaye S."/>
            <person name="Thomson T."/>
            <person name="Thoulutsang Y."/>
            <person name="Thoulutsang D."/>
            <person name="Topham K."/>
            <person name="Topping I."/>
            <person name="Tsamla T."/>
            <person name="Vassiliev H."/>
            <person name="Vo A."/>
            <person name="Wangchuk T."/>
            <person name="Wangdi T."/>
            <person name="Weiand M."/>
            <person name="Wilkinson J."/>
            <person name="Wilson A."/>
            <person name="Yadav S."/>
            <person name="Young G."/>
            <person name="Yu Q."/>
            <person name="Zembek L."/>
            <person name="Zhong D."/>
            <person name="Zimmer A."/>
            <person name="Zwirko Z."/>
            <person name="Jaffe D.B."/>
            <person name="Alvarez P."/>
            <person name="Brockman W."/>
            <person name="Butler J."/>
            <person name="Chin C."/>
            <person name="Gnerre S."/>
            <person name="Grabherr M."/>
            <person name="Kleber M."/>
            <person name="Mauceli E."/>
            <person name="MacCallum I."/>
        </authorList>
    </citation>
    <scope>NUCLEOTIDE SEQUENCE [LARGE SCALE GENOMIC DNA]</scope>
    <source>
        <strain evidence="8">Mixed</strain>
        <strain evidence="10">mosaic</strain>
    </source>
</reference>
<dbReference type="InterPro" id="IPR023213">
    <property type="entry name" value="CAT-like_dom_sf"/>
</dbReference>
<feature type="compositionally biased region" description="Basic and acidic residues" evidence="6">
    <location>
        <begin position="646"/>
        <end position="667"/>
    </location>
</feature>
<dbReference type="OMA" id="EHPCKCE"/>
<dbReference type="GO" id="GO:0004092">
    <property type="term" value="F:carnitine O-acetyltransferase activity"/>
    <property type="evidence" value="ECO:0007669"/>
    <property type="project" value="TreeGrafter"/>
</dbReference>
<keyword evidence="5" id="KW-0175">Coiled coil</keyword>
<dbReference type="EMBL" id="CM002910">
    <property type="protein sequence ID" value="KMY90011.1"/>
    <property type="molecule type" value="Genomic_DNA"/>
</dbReference>
<accession>B4Q4B5</accession>
<dbReference type="SUPFAM" id="SSF52777">
    <property type="entry name" value="CoA-dependent acyltransferases"/>
    <property type="match status" value="2"/>
</dbReference>
<dbReference type="OrthoDB" id="240216at2759"/>
<comment type="similarity">
    <text evidence="1">Belongs to the carnitine/choline acetyltransferase family.</text>
</comment>
<feature type="compositionally biased region" description="Basic and acidic residues" evidence="6">
    <location>
        <begin position="369"/>
        <end position="392"/>
    </location>
</feature>
<feature type="region of interest" description="Disordered" evidence="6">
    <location>
        <begin position="186"/>
        <end position="667"/>
    </location>
</feature>
<keyword evidence="2 9" id="KW-0808">Transferase</keyword>
<evidence type="ECO:0000256" key="1">
    <source>
        <dbReference type="ARBA" id="ARBA00005232"/>
    </source>
</evidence>
<feature type="coiled-coil region" evidence="5">
    <location>
        <begin position="1105"/>
        <end position="1139"/>
    </location>
</feature>
<evidence type="ECO:0000313" key="9">
    <source>
        <dbReference type="EMBL" id="KMY90011.1"/>
    </source>
</evidence>
<evidence type="ECO:0000259" key="7">
    <source>
        <dbReference type="Pfam" id="PF00755"/>
    </source>
</evidence>
<dbReference type="Proteomes" id="UP000035880">
    <property type="component" value="Chromosome 2L"/>
</dbReference>
<dbReference type="PANTHER" id="PTHR22589">
    <property type="entry name" value="CARNITINE O-ACYLTRANSFERASE"/>
    <property type="match status" value="1"/>
</dbReference>
<reference evidence="9" key="3">
    <citation type="journal article" date="2013" name="Genome Res.">
        <title>A second-generation assembly of the Drosophila simulans genome provides new insights into patterns of lineage-specific divergence.</title>
        <authorList>
            <person name="Hu T.T."/>
            <person name="Eisen M.B."/>
            <person name="Thornton K.R."/>
            <person name="Andolfatto P."/>
        </authorList>
    </citation>
    <scope>NUCLEOTIDE SEQUENCE [LARGE SCALE GENOMIC DNA]</scope>
    <source>
        <strain evidence="9">W501</strain>
    </source>
</reference>
<feature type="active site" description="Proton acceptor" evidence="4">
    <location>
        <position position="966"/>
    </location>
</feature>
<gene>
    <name evidence="8" type="primary">Dsim\GD23864</name>
    <name evidence="8" type="ORF">Dsim_GD23864</name>
    <name evidence="9" type="ORF">Dsimw501_GD23864</name>
</gene>
<evidence type="ECO:0000256" key="6">
    <source>
        <dbReference type="SAM" id="MobiDB-lite"/>
    </source>
</evidence>
<dbReference type="STRING" id="7240.B4Q4B5"/>
<feature type="compositionally biased region" description="Polar residues" evidence="6">
    <location>
        <begin position="542"/>
        <end position="564"/>
    </location>
</feature>
<keyword evidence="10" id="KW-1185">Reference proteome</keyword>
<dbReference type="Pfam" id="PF00755">
    <property type="entry name" value="Carn_acyltransf"/>
    <property type="match status" value="1"/>
</dbReference>
<organism evidence="8 10">
    <name type="scientific">Drosophila simulans</name>
    <name type="common">Fruit fly</name>
    <dbReference type="NCBI Taxonomy" id="7240"/>
    <lineage>
        <taxon>Eukaryota</taxon>
        <taxon>Metazoa</taxon>
        <taxon>Ecdysozoa</taxon>
        <taxon>Arthropoda</taxon>
        <taxon>Hexapoda</taxon>
        <taxon>Insecta</taxon>
        <taxon>Pterygota</taxon>
        <taxon>Neoptera</taxon>
        <taxon>Endopterygota</taxon>
        <taxon>Diptera</taxon>
        <taxon>Brachycera</taxon>
        <taxon>Muscomorpha</taxon>
        <taxon>Ephydroidea</taxon>
        <taxon>Drosophilidae</taxon>
        <taxon>Drosophila</taxon>
        <taxon>Sophophora</taxon>
    </lineage>
</organism>